<feature type="compositionally biased region" description="Basic and acidic residues" evidence="1">
    <location>
        <begin position="352"/>
        <end position="370"/>
    </location>
</feature>
<evidence type="ECO:0000256" key="1">
    <source>
        <dbReference type="SAM" id="MobiDB-lite"/>
    </source>
</evidence>
<proteinExistence type="predicted"/>
<dbReference type="Proteomes" id="UP000186817">
    <property type="component" value="Unassembled WGS sequence"/>
</dbReference>
<feature type="region of interest" description="Disordered" evidence="1">
    <location>
        <begin position="352"/>
        <end position="372"/>
    </location>
</feature>
<protein>
    <submittedName>
        <fullName evidence="2">Uncharacterized protein</fullName>
    </submittedName>
</protein>
<dbReference type="EMBL" id="LSRX01000030">
    <property type="protein sequence ID" value="OLQ13241.1"/>
    <property type="molecule type" value="Genomic_DNA"/>
</dbReference>
<name>A0A1Q9F0R1_SYMMI</name>
<dbReference type="AlphaFoldDB" id="A0A1Q9F0R1"/>
<reference evidence="2 3" key="1">
    <citation type="submission" date="2016-02" db="EMBL/GenBank/DDBJ databases">
        <title>Genome analysis of coral dinoflagellate symbionts highlights evolutionary adaptations to a symbiotic lifestyle.</title>
        <authorList>
            <person name="Aranda M."/>
            <person name="Li Y."/>
            <person name="Liew Y.J."/>
            <person name="Baumgarten S."/>
            <person name="Simakov O."/>
            <person name="Wilson M."/>
            <person name="Piel J."/>
            <person name="Ashoor H."/>
            <person name="Bougouffa S."/>
            <person name="Bajic V.B."/>
            <person name="Ryu T."/>
            <person name="Ravasi T."/>
            <person name="Bayer T."/>
            <person name="Micklem G."/>
            <person name="Kim H."/>
            <person name="Bhak J."/>
            <person name="Lajeunesse T.C."/>
            <person name="Voolstra C.R."/>
        </authorList>
    </citation>
    <scope>NUCLEOTIDE SEQUENCE [LARGE SCALE GENOMIC DNA]</scope>
    <source>
        <strain evidence="2 3">CCMP2467</strain>
    </source>
</reference>
<gene>
    <name evidence="2" type="ORF">AK812_SmicGene2702</name>
</gene>
<evidence type="ECO:0000313" key="3">
    <source>
        <dbReference type="Proteomes" id="UP000186817"/>
    </source>
</evidence>
<accession>A0A1Q9F0R1</accession>
<comment type="caution">
    <text evidence="2">The sequence shown here is derived from an EMBL/GenBank/DDBJ whole genome shotgun (WGS) entry which is preliminary data.</text>
</comment>
<evidence type="ECO:0000313" key="2">
    <source>
        <dbReference type="EMBL" id="OLQ13241.1"/>
    </source>
</evidence>
<dbReference type="OrthoDB" id="451884at2759"/>
<keyword evidence="3" id="KW-1185">Reference proteome</keyword>
<sequence>MKRKLIDAVSELQALKKLKVEIHSRVSGVATLLSALHRLWFLGDISAKVIQELAQAAAKPGCNQADVVGLASLGTHGLHPNHVQHQMVSRCFKDMAALPPTQIETKAWGKSATGQKIQVDCSLPVLLPHHWMMHLEDQGDEILGIQEISNFLKSRLQGSNPRISQSQGYFGQAFKDTQALVPFALHADAAPHSKVDNPLVIYMKAITSRRSVDTVGEAPRSRQALKLDVLHVLDLGVSCHAVGILLWEIIDESKPGVQDDSTYAGNVEALDPQDQAGEVELGCEAAVDLSSKPWLQVPSHSQEDVSCRLQVPSQRQEDVSQEDVSPSQETLAFAFQDPPVSQRDFEEAMKNWPEEPDSFHDPSQEAEDHSPPGYLLAGLGFLVSASKADPAAKPTSQRRLAVMFAASLNKGVLRLEAD</sequence>
<organism evidence="2 3">
    <name type="scientific">Symbiodinium microadriaticum</name>
    <name type="common">Dinoflagellate</name>
    <name type="synonym">Zooxanthella microadriatica</name>
    <dbReference type="NCBI Taxonomy" id="2951"/>
    <lineage>
        <taxon>Eukaryota</taxon>
        <taxon>Sar</taxon>
        <taxon>Alveolata</taxon>
        <taxon>Dinophyceae</taxon>
        <taxon>Suessiales</taxon>
        <taxon>Symbiodiniaceae</taxon>
        <taxon>Symbiodinium</taxon>
    </lineage>
</organism>